<keyword evidence="7" id="KW-1185">Reference proteome</keyword>
<evidence type="ECO:0000256" key="1">
    <source>
        <dbReference type="ARBA" id="ARBA00005964"/>
    </source>
</evidence>
<gene>
    <name evidence="6" type="ORF">CAMP_LOCUS17027</name>
</gene>
<reference evidence="6" key="1">
    <citation type="submission" date="2022-11" db="EMBL/GenBank/DDBJ databases">
        <authorList>
            <person name="Kikuchi T."/>
        </authorList>
    </citation>
    <scope>NUCLEOTIDE SEQUENCE</scope>
    <source>
        <strain evidence="6">PS1010</strain>
    </source>
</reference>
<dbReference type="OrthoDB" id="19653at2759"/>
<dbReference type="AlphaFoldDB" id="A0A9P1N975"/>
<evidence type="ECO:0000259" key="5">
    <source>
        <dbReference type="Pfam" id="PF00135"/>
    </source>
</evidence>
<dbReference type="GO" id="GO:0052689">
    <property type="term" value="F:carboxylic ester hydrolase activity"/>
    <property type="evidence" value="ECO:0007669"/>
    <property type="project" value="UniProtKB-KW"/>
</dbReference>
<protein>
    <recommendedName>
        <fullName evidence="4">Carboxylic ester hydrolase</fullName>
        <ecNumber evidence="4">3.1.1.-</ecNumber>
    </recommendedName>
</protein>
<comment type="similarity">
    <text evidence="1 4">Belongs to the type-B carboxylesterase/lipase family.</text>
</comment>
<dbReference type="InterPro" id="IPR002018">
    <property type="entry name" value="CarbesteraseB"/>
</dbReference>
<dbReference type="SUPFAM" id="SSF53474">
    <property type="entry name" value="alpha/beta-Hydrolases"/>
    <property type="match status" value="1"/>
</dbReference>
<dbReference type="PANTHER" id="PTHR45580:SF7">
    <property type="entry name" value="CARBOXYLESTERASE TYPE B DOMAIN-CONTAINING PROTEIN-RELATED"/>
    <property type="match status" value="1"/>
</dbReference>
<dbReference type="InterPro" id="IPR019826">
    <property type="entry name" value="Carboxylesterase_B_AS"/>
</dbReference>
<dbReference type="Pfam" id="PF00135">
    <property type="entry name" value="COesterase"/>
    <property type="match status" value="1"/>
</dbReference>
<evidence type="ECO:0000256" key="2">
    <source>
        <dbReference type="ARBA" id="ARBA00022487"/>
    </source>
</evidence>
<sequence>MGKLRGITEYSSDGNSKHIFKKIPFAKPPIGKLRFELPQKTEPWKGIKDASKYSAACISDPSASSTIQKKMDEDCLYLNIFTSQRCLESSNCSVIVYYHGGGFNMDSAVMFPDKFILERYVSEDIVFAIPAYRLGVFGLFNIGDENLVADNLALFGKFALDFLILALHFIHDNINSFGGDPNKVTLMGHSSGATLVGLFAFSKLIDPNKVLFQKIYFIQWIFEFIKKRTIGTNII</sequence>
<dbReference type="PROSITE" id="PS00122">
    <property type="entry name" value="CARBOXYLESTERASE_B_1"/>
    <property type="match status" value="1"/>
</dbReference>
<evidence type="ECO:0000256" key="4">
    <source>
        <dbReference type="RuleBase" id="RU361235"/>
    </source>
</evidence>
<organism evidence="6 7">
    <name type="scientific">Caenorhabditis angaria</name>
    <dbReference type="NCBI Taxonomy" id="860376"/>
    <lineage>
        <taxon>Eukaryota</taxon>
        <taxon>Metazoa</taxon>
        <taxon>Ecdysozoa</taxon>
        <taxon>Nematoda</taxon>
        <taxon>Chromadorea</taxon>
        <taxon>Rhabditida</taxon>
        <taxon>Rhabditina</taxon>
        <taxon>Rhabditomorpha</taxon>
        <taxon>Rhabditoidea</taxon>
        <taxon>Rhabditidae</taxon>
        <taxon>Peloderinae</taxon>
        <taxon>Caenorhabditis</taxon>
    </lineage>
</organism>
<dbReference type="EC" id="3.1.1.-" evidence="4"/>
<evidence type="ECO:0000256" key="3">
    <source>
        <dbReference type="ARBA" id="ARBA00022801"/>
    </source>
</evidence>
<dbReference type="PANTHER" id="PTHR45580">
    <property type="entry name" value="PROTEIN CBG05369"/>
    <property type="match status" value="1"/>
</dbReference>
<dbReference type="EMBL" id="CANHGI010000006">
    <property type="protein sequence ID" value="CAI5454390.1"/>
    <property type="molecule type" value="Genomic_DNA"/>
</dbReference>
<dbReference type="Proteomes" id="UP001152747">
    <property type="component" value="Unassembled WGS sequence"/>
</dbReference>
<comment type="caution">
    <text evidence="6">The sequence shown here is derived from an EMBL/GenBank/DDBJ whole genome shotgun (WGS) entry which is preliminary data.</text>
</comment>
<keyword evidence="2" id="KW-0719">Serine esterase</keyword>
<name>A0A9P1N975_9PELO</name>
<dbReference type="Gene3D" id="3.40.50.1820">
    <property type="entry name" value="alpha/beta hydrolase"/>
    <property type="match status" value="1"/>
</dbReference>
<evidence type="ECO:0000313" key="7">
    <source>
        <dbReference type="Proteomes" id="UP001152747"/>
    </source>
</evidence>
<proteinExistence type="inferred from homology"/>
<keyword evidence="3 4" id="KW-0378">Hydrolase</keyword>
<evidence type="ECO:0000313" key="6">
    <source>
        <dbReference type="EMBL" id="CAI5454390.1"/>
    </source>
</evidence>
<dbReference type="InterPro" id="IPR029058">
    <property type="entry name" value="AB_hydrolase_fold"/>
</dbReference>
<feature type="domain" description="Carboxylesterase type B" evidence="5">
    <location>
        <begin position="2"/>
        <end position="205"/>
    </location>
</feature>
<accession>A0A9P1N975</accession>